<accession>A0A7S2QQF4</accession>
<protein>
    <submittedName>
        <fullName evidence="3">Uncharacterized protein</fullName>
    </submittedName>
</protein>
<dbReference type="AlphaFoldDB" id="A0A7S2QQF4"/>
<evidence type="ECO:0000256" key="2">
    <source>
        <dbReference type="SAM" id="SignalP"/>
    </source>
</evidence>
<dbReference type="EMBL" id="HBHB01000456">
    <property type="protein sequence ID" value="CAD9648869.1"/>
    <property type="molecule type" value="Transcribed_RNA"/>
</dbReference>
<sequence>MPAYFLITVGYMELLLCYPYTWNMVGDGDRSEVSGDSLTIPRRPDDSLTGIRIWPPSTPVIRQKIDFDLVKHFHSFRFSVYSGHRYKLFARMSGHTNAEVIFKASPCVEVLKVKRDNVSPAHPHSVPRDDEAILEVFRFELLDQNPMQLTFWIDEKSQITTQNHPLSNQRVWKQRIDPNGIPATSTGGTLNNQSLGWNRQSLGWNRQSLGWNRQAHPSTMIPSTAVNGGLQMSARQRLPSVPLNQNAYHFQHQPVGQFTPPSMGHQTAALNHDLQHIMLLQAQLEKKRLQAQLLLDGQATQRHPKNEQTRDGVGPLNRGVLMGLQYPTQDNGCPLRYENHEKQYPSTSNVNRMHGNSQANFQHQTLARTDHSDDPNYMQPHGS</sequence>
<keyword evidence="2" id="KW-0732">Signal</keyword>
<organism evidence="3">
    <name type="scientific">Lankesteria abbotti</name>
    <dbReference type="NCBI Taxonomy" id="340204"/>
    <lineage>
        <taxon>Eukaryota</taxon>
        <taxon>Sar</taxon>
        <taxon>Alveolata</taxon>
        <taxon>Apicomplexa</taxon>
        <taxon>Conoidasida</taxon>
        <taxon>Gregarinasina</taxon>
        <taxon>Eugregarinorida</taxon>
        <taxon>Lecudinidae</taxon>
        <taxon>Lankesteria</taxon>
    </lineage>
</organism>
<gene>
    <name evidence="3" type="ORF">LABB0372_LOCUS194</name>
</gene>
<feature type="region of interest" description="Disordered" evidence="1">
    <location>
        <begin position="298"/>
        <end position="317"/>
    </location>
</feature>
<evidence type="ECO:0000256" key="1">
    <source>
        <dbReference type="SAM" id="MobiDB-lite"/>
    </source>
</evidence>
<reference evidence="3" key="1">
    <citation type="submission" date="2021-01" db="EMBL/GenBank/DDBJ databases">
        <authorList>
            <person name="Corre E."/>
            <person name="Pelletier E."/>
            <person name="Niang G."/>
            <person name="Scheremetjew M."/>
            <person name="Finn R."/>
            <person name="Kale V."/>
            <person name="Holt S."/>
            <person name="Cochrane G."/>
            <person name="Meng A."/>
            <person name="Brown T."/>
            <person name="Cohen L."/>
        </authorList>
    </citation>
    <scope>NUCLEOTIDE SEQUENCE</scope>
    <source>
        <strain evidence="3">Grappler Inlet BC</strain>
    </source>
</reference>
<name>A0A7S2QQF4_9APIC</name>
<feature type="chain" id="PRO_5030860378" evidence="2">
    <location>
        <begin position="18"/>
        <end position="383"/>
    </location>
</feature>
<evidence type="ECO:0000313" key="3">
    <source>
        <dbReference type="EMBL" id="CAD9648869.1"/>
    </source>
</evidence>
<proteinExistence type="predicted"/>
<feature type="signal peptide" evidence="2">
    <location>
        <begin position="1"/>
        <end position="17"/>
    </location>
</feature>